<dbReference type="RefSeq" id="WP_003089879.1">
    <property type="nucleotide sequence ID" value="NZ_AJTZ01000005.1"/>
</dbReference>
<evidence type="ECO:0000256" key="3">
    <source>
        <dbReference type="ARBA" id="ARBA00022525"/>
    </source>
</evidence>
<feature type="domain" description="Collagen binding" evidence="10">
    <location>
        <begin position="175"/>
        <end position="298"/>
    </location>
</feature>
<keyword evidence="7" id="KW-1133">Transmembrane helix</keyword>
<dbReference type="InterPro" id="IPR008966">
    <property type="entry name" value="Adhesion_dom_sf"/>
</dbReference>
<evidence type="ECO:0000256" key="7">
    <source>
        <dbReference type="SAM" id="Phobius"/>
    </source>
</evidence>
<comment type="subcellular location">
    <subcellularLocation>
        <location evidence="1">Secreted</location>
        <location evidence="1">Cell wall</location>
    </subcellularLocation>
</comment>
<dbReference type="Gene3D" id="2.60.40.740">
    <property type="match status" value="1"/>
</dbReference>
<feature type="region of interest" description="Disordered" evidence="6">
    <location>
        <begin position="320"/>
        <end position="567"/>
    </location>
</feature>
<dbReference type="Pfam" id="PF00746">
    <property type="entry name" value="Gram_pos_anchor"/>
    <property type="match status" value="1"/>
</dbReference>
<gene>
    <name evidence="11" type="ORF">SRA_08991</name>
</gene>
<dbReference type="InterPro" id="IPR019931">
    <property type="entry name" value="LPXTG_anchor"/>
</dbReference>
<dbReference type="Proteomes" id="UP000007815">
    <property type="component" value="Unassembled WGS sequence"/>
</dbReference>
<feature type="compositionally biased region" description="Low complexity" evidence="6">
    <location>
        <begin position="533"/>
        <end position="544"/>
    </location>
</feature>
<keyword evidence="11" id="KW-0176">Collagen</keyword>
<keyword evidence="7" id="KW-0472">Membrane</keyword>
<dbReference type="SUPFAM" id="SSF49401">
    <property type="entry name" value="Bacterial adhesins"/>
    <property type="match status" value="2"/>
</dbReference>
<comment type="caution">
    <text evidence="11">The sequence shown here is derived from an EMBL/GenBank/DDBJ whole genome shotgun (WGS) entry which is preliminary data.</text>
</comment>
<name>A0ABN0GVY9_STRRT</name>
<accession>A0ABN0GVY9</accession>
<evidence type="ECO:0000259" key="9">
    <source>
        <dbReference type="Pfam" id="PF00746"/>
    </source>
</evidence>
<organism evidence="11 12">
    <name type="scientific">Streptococcus ratti FA-1 = DSM 20564</name>
    <dbReference type="NCBI Taxonomy" id="699248"/>
    <lineage>
        <taxon>Bacteria</taxon>
        <taxon>Bacillati</taxon>
        <taxon>Bacillota</taxon>
        <taxon>Bacilli</taxon>
        <taxon>Lactobacillales</taxon>
        <taxon>Streptococcaceae</taxon>
        <taxon>Streptococcus</taxon>
    </lineage>
</organism>
<evidence type="ECO:0000259" key="10">
    <source>
        <dbReference type="Pfam" id="PF05737"/>
    </source>
</evidence>
<dbReference type="Gene3D" id="2.60.40.1280">
    <property type="match status" value="1"/>
</dbReference>
<evidence type="ECO:0000256" key="5">
    <source>
        <dbReference type="ARBA" id="ARBA00023088"/>
    </source>
</evidence>
<evidence type="ECO:0000256" key="4">
    <source>
        <dbReference type="ARBA" id="ARBA00022729"/>
    </source>
</evidence>
<protein>
    <submittedName>
        <fullName evidence="11">Collagen adhesin</fullName>
    </submittedName>
</protein>
<feature type="compositionally biased region" description="Basic and acidic residues" evidence="6">
    <location>
        <begin position="521"/>
        <end position="532"/>
    </location>
</feature>
<feature type="signal peptide" evidence="8">
    <location>
        <begin position="1"/>
        <end position="32"/>
    </location>
</feature>
<evidence type="ECO:0000313" key="12">
    <source>
        <dbReference type="Proteomes" id="UP000007815"/>
    </source>
</evidence>
<keyword evidence="7" id="KW-0812">Transmembrane</keyword>
<evidence type="ECO:0000256" key="8">
    <source>
        <dbReference type="SAM" id="SignalP"/>
    </source>
</evidence>
<evidence type="ECO:0000256" key="1">
    <source>
        <dbReference type="ARBA" id="ARBA00004191"/>
    </source>
</evidence>
<reference evidence="11 12" key="1">
    <citation type="submission" date="2009-12" db="EMBL/GenBank/DDBJ databases">
        <authorList>
            <person name="Lefebure T."/>
            <person name="Cornejo O.E."/>
            <person name="Pavinski Bitar P.D."/>
            <person name="Lang P."/>
            <person name="Stanhope M.J."/>
        </authorList>
    </citation>
    <scope>NUCLEOTIDE SEQUENCE [LARGE SCALE GENOMIC DNA]</scope>
    <source>
        <strain evidence="11 12">FA-1</strain>
    </source>
</reference>
<proteinExistence type="predicted"/>
<feature type="compositionally biased region" description="Low complexity" evidence="6">
    <location>
        <begin position="334"/>
        <end position="520"/>
    </location>
</feature>
<feature type="domain" description="Gram-positive cocci surface proteins LPxTG" evidence="9">
    <location>
        <begin position="555"/>
        <end position="592"/>
    </location>
</feature>
<dbReference type="InterPro" id="IPR008456">
    <property type="entry name" value="Collagen-bd_dom"/>
</dbReference>
<dbReference type="NCBIfam" id="TIGR01167">
    <property type="entry name" value="LPXTG_anchor"/>
    <property type="match status" value="1"/>
</dbReference>
<feature type="compositionally biased region" description="Polar residues" evidence="6">
    <location>
        <begin position="545"/>
        <end position="555"/>
    </location>
</feature>
<keyword evidence="3" id="KW-0964">Secreted</keyword>
<dbReference type="EMBL" id="AJTZ01000005">
    <property type="protein sequence ID" value="EJN94658.1"/>
    <property type="molecule type" value="Genomic_DNA"/>
</dbReference>
<keyword evidence="5" id="KW-0572">Peptidoglycan-anchor</keyword>
<keyword evidence="4 8" id="KW-0732">Signal</keyword>
<feature type="transmembrane region" description="Helical" evidence="7">
    <location>
        <begin position="570"/>
        <end position="589"/>
    </location>
</feature>
<dbReference type="InterPro" id="IPR011252">
    <property type="entry name" value="Fibrogen-bd_dom1"/>
</dbReference>
<evidence type="ECO:0000313" key="11">
    <source>
        <dbReference type="EMBL" id="EJN94658.1"/>
    </source>
</evidence>
<dbReference type="Pfam" id="PF05737">
    <property type="entry name" value="Collagen_bind"/>
    <property type="match status" value="1"/>
</dbReference>
<evidence type="ECO:0000256" key="2">
    <source>
        <dbReference type="ARBA" id="ARBA00022512"/>
    </source>
</evidence>
<keyword evidence="12" id="KW-1185">Reference proteome</keyword>
<keyword evidence="2" id="KW-0134">Cell wall</keyword>
<sequence>MKRKGLLKLLKFFGALAIILPMFFVALTKAQASDVSNNVSSLTVSPTQINDGGKTTVRFEFDEHAQKIKSGDTITVNWDNSGTVKGSGYVKTVRLEVRGTYVGDLQVTTDKAVVTFNDAINDLDNVTGWGEFEIEGRNFTNTTEENTGSFKVISGGKTAEVSVVKSASGTTGVFYYKTGDMQTDDTDHVRWFLNINNERVYVDEEARVDDDIQSGQTLDADSFEITVTDYNGNVTSYSGQSGINQLANEKGAIISADSATGKISVYIPKDSAQLTSYSIMYLTKVDNLKQKTFENHSKAWYKENNKEAVHGKEFNHSVANVNAAGGVDGDKTTTEAPTTTTEKPTTTTEAPTTTTEGPTTTTETPTTTTEKPTTTTEGSTTTTEAPTTTTETPTTTTEKPTTTTEAPTTTTEGPTTTTEAPTTTTEGPTTTTEGPTTTTEAPTTTTEGPTTTTEAPTTTTEGPTTTTEGPTTTTEAPTTTEGPTTTTEGPTTTTEGSTTTTEGPTTTTEVPATTEASSETTKAEETTTKAKEPTTTTSAPAATSSNKSNKPSGKQNAGAKGLPSTGEESGTVLSLFGLAAVLMTGLFYYRKHHG</sequence>
<feature type="chain" id="PRO_5047395309" evidence="8">
    <location>
        <begin position="33"/>
        <end position="594"/>
    </location>
</feature>
<evidence type="ECO:0000256" key="6">
    <source>
        <dbReference type="SAM" id="MobiDB-lite"/>
    </source>
</evidence>